<evidence type="ECO:0000313" key="8">
    <source>
        <dbReference type="EMBL" id="MBB6124292.1"/>
    </source>
</evidence>
<evidence type="ECO:0000256" key="7">
    <source>
        <dbReference type="ARBA" id="ARBA00023237"/>
    </source>
</evidence>
<keyword evidence="7" id="KW-0998">Cell outer membrane</keyword>
<dbReference type="GO" id="GO:0015483">
    <property type="term" value="F:long-chain fatty acid transporting porin activity"/>
    <property type="evidence" value="ECO:0007669"/>
    <property type="project" value="TreeGrafter"/>
</dbReference>
<evidence type="ECO:0000256" key="4">
    <source>
        <dbReference type="ARBA" id="ARBA00022692"/>
    </source>
</evidence>
<evidence type="ECO:0000256" key="5">
    <source>
        <dbReference type="ARBA" id="ARBA00022729"/>
    </source>
</evidence>
<evidence type="ECO:0000256" key="2">
    <source>
        <dbReference type="ARBA" id="ARBA00008163"/>
    </source>
</evidence>
<gene>
    <name evidence="8" type="ORF">FHS92_002021</name>
</gene>
<evidence type="ECO:0000313" key="9">
    <source>
        <dbReference type="Proteomes" id="UP000552700"/>
    </source>
</evidence>
<dbReference type="AlphaFoldDB" id="A0A841J1R4"/>
<dbReference type="Gene3D" id="2.40.160.60">
    <property type="entry name" value="Outer membrane protein transport protein (OMPP1/FadL/TodX)"/>
    <property type="match status" value="1"/>
</dbReference>
<dbReference type="Pfam" id="PF03349">
    <property type="entry name" value="Toluene_X"/>
    <property type="match status" value="1"/>
</dbReference>
<dbReference type="Proteomes" id="UP000552700">
    <property type="component" value="Unassembled WGS sequence"/>
</dbReference>
<evidence type="ECO:0000256" key="6">
    <source>
        <dbReference type="ARBA" id="ARBA00023136"/>
    </source>
</evidence>
<keyword evidence="4" id="KW-0812">Transmembrane</keyword>
<dbReference type="SUPFAM" id="SSF56935">
    <property type="entry name" value="Porins"/>
    <property type="match status" value="1"/>
</dbReference>
<keyword evidence="5" id="KW-0732">Signal</keyword>
<dbReference type="PANTHER" id="PTHR35093:SF3">
    <property type="entry name" value="LONG-CHAIN FATTY ACID TRANSPORT PROTEIN"/>
    <property type="match status" value="1"/>
</dbReference>
<dbReference type="EMBL" id="JACIJP010000002">
    <property type="protein sequence ID" value="MBB6124292.1"/>
    <property type="molecule type" value="Genomic_DNA"/>
</dbReference>
<comment type="subcellular location">
    <subcellularLocation>
        <location evidence="1">Cell outer membrane</location>
        <topology evidence="1">Multi-pass membrane protein</topology>
    </subcellularLocation>
</comment>
<accession>A0A841J1R4</accession>
<dbReference type="PANTHER" id="PTHR35093">
    <property type="entry name" value="OUTER MEMBRANE PROTEIN NMB0088-RELATED"/>
    <property type="match status" value="1"/>
</dbReference>
<name>A0A841J1R4_9SPHN</name>
<evidence type="ECO:0000256" key="1">
    <source>
        <dbReference type="ARBA" id="ARBA00004571"/>
    </source>
</evidence>
<protein>
    <submittedName>
        <fullName evidence="8">Long-chain fatty acid transport protein</fullName>
    </submittedName>
</protein>
<dbReference type="GO" id="GO:0009279">
    <property type="term" value="C:cell outer membrane"/>
    <property type="evidence" value="ECO:0007669"/>
    <property type="project" value="UniProtKB-SubCell"/>
</dbReference>
<comment type="caution">
    <text evidence="8">The sequence shown here is derived from an EMBL/GenBank/DDBJ whole genome shotgun (WGS) entry which is preliminary data.</text>
</comment>
<keyword evidence="3" id="KW-1134">Transmembrane beta strand</keyword>
<reference evidence="8 9" key="1">
    <citation type="submission" date="2020-08" db="EMBL/GenBank/DDBJ databases">
        <title>Genomic Encyclopedia of Type Strains, Phase IV (KMG-IV): sequencing the most valuable type-strain genomes for metagenomic binning, comparative biology and taxonomic classification.</title>
        <authorList>
            <person name="Goeker M."/>
        </authorList>
    </citation>
    <scope>NUCLEOTIDE SEQUENCE [LARGE SCALE GENOMIC DNA]</scope>
    <source>
        <strain evidence="8 9">DSM 102255</strain>
    </source>
</reference>
<comment type="similarity">
    <text evidence="2">Belongs to the OmpP1/FadL family.</text>
</comment>
<keyword evidence="9" id="KW-1185">Reference proteome</keyword>
<proteinExistence type="inferred from homology"/>
<dbReference type="RefSeq" id="WP_184080080.1">
    <property type="nucleotide sequence ID" value="NZ_JACIJP010000002.1"/>
</dbReference>
<organism evidence="8 9">
    <name type="scientific">Sphingobium subterraneum</name>
    <dbReference type="NCBI Taxonomy" id="627688"/>
    <lineage>
        <taxon>Bacteria</taxon>
        <taxon>Pseudomonadati</taxon>
        <taxon>Pseudomonadota</taxon>
        <taxon>Alphaproteobacteria</taxon>
        <taxon>Sphingomonadales</taxon>
        <taxon>Sphingomonadaceae</taxon>
        <taxon>Sphingobium</taxon>
    </lineage>
</organism>
<evidence type="ECO:0000256" key="3">
    <source>
        <dbReference type="ARBA" id="ARBA00022452"/>
    </source>
</evidence>
<sequence>MEWKRVVALGGLFVASQAASVPARAGGFMLAEQSQREIGRAFSGGAAAADDPSTVFYNPAGMTELDGFQITSGATALFVQSAQHNRGSTRSVTSAGVTTTTALTGGDGTSPFASVVPVPTLHASKKLGSRLWAGLAVNAPFGLKLTYPSDYFGRYDSIHSNLFTLDAAPSLAYQISDSVSVGGGLDVQYAKVILTNALPNYTATPDGLLRAKGDDVSVGWNAGLLAKLGQARVGLHYRSGIRHELKGNFAITGLTGPLAIANTSTSLRAPLELPGSATASVALPLGQRTTLMATARWHNWSVFKEIRLQPAGRSSLTKALRYKDSWSVSLGADHKVSDALTLRAGAMFDETPTNTALFSTRVPDGDRIWASGGLSYALSPRLTLNASYAHVFIRSGNFARSDTFAPGLSIRTSSHVSGNVDMLATSVTARF</sequence>
<dbReference type="InterPro" id="IPR005017">
    <property type="entry name" value="OMPP1/FadL/TodX"/>
</dbReference>
<keyword evidence="6" id="KW-0472">Membrane</keyword>